<evidence type="ECO:0000259" key="6">
    <source>
        <dbReference type="PROSITE" id="PS50865"/>
    </source>
</evidence>
<dbReference type="InterPro" id="IPR024119">
    <property type="entry name" value="TF_DEAF-1"/>
</dbReference>
<keyword evidence="1" id="KW-0479">Metal-binding</keyword>
<dbReference type="PANTHER" id="PTHR10237">
    <property type="entry name" value="DEFORMED EPIDERMAL AUTOREGULATORY FACTOR 1 HOMOLOG SUPPRESSIN"/>
    <property type="match status" value="1"/>
</dbReference>
<dbReference type="eggNOG" id="ENOG502SE9H">
    <property type="taxonomic scope" value="Eukaryota"/>
</dbReference>
<evidence type="ECO:0000256" key="2">
    <source>
        <dbReference type="ARBA" id="ARBA00022771"/>
    </source>
</evidence>
<gene>
    <name evidence="7" type="ORF">GLOTRDRAFT_38812</name>
</gene>
<reference evidence="7 8" key="1">
    <citation type="journal article" date="2012" name="Science">
        <title>The Paleozoic origin of enzymatic lignin decomposition reconstructed from 31 fungal genomes.</title>
        <authorList>
            <person name="Floudas D."/>
            <person name="Binder M."/>
            <person name="Riley R."/>
            <person name="Barry K."/>
            <person name="Blanchette R.A."/>
            <person name="Henrissat B."/>
            <person name="Martinez A.T."/>
            <person name="Otillar R."/>
            <person name="Spatafora J.W."/>
            <person name="Yadav J.S."/>
            <person name="Aerts A."/>
            <person name="Benoit I."/>
            <person name="Boyd A."/>
            <person name="Carlson A."/>
            <person name="Copeland A."/>
            <person name="Coutinho P.M."/>
            <person name="de Vries R.P."/>
            <person name="Ferreira P."/>
            <person name="Findley K."/>
            <person name="Foster B."/>
            <person name="Gaskell J."/>
            <person name="Glotzer D."/>
            <person name="Gorecki P."/>
            <person name="Heitman J."/>
            <person name="Hesse C."/>
            <person name="Hori C."/>
            <person name="Igarashi K."/>
            <person name="Jurgens J.A."/>
            <person name="Kallen N."/>
            <person name="Kersten P."/>
            <person name="Kohler A."/>
            <person name="Kuees U."/>
            <person name="Kumar T.K.A."/>
            <person name="Kuo A."/>
            <person name="LaButti K."/>
            <person name="Larrondo L.F."/>
            <person name="Lindquist E."/>
            <person name="Ling A."/>
            <person name="Lombard V."/>
            <person name="Lucas S."/>
            <person name="Lundell T."/>
            <person name="Martin R."/>
            <person name="McLaughlin D.J."/>
            <person name="Morgenstern I."/>
            <person name="Morin E."/>
            <person name="Murat C."/>
            <person name="Nagy L.G."/>
            <person name="Nolan M."/>
            <person name="Ohm R.A."/>
            <person name="Patyshakuliyeva A."/>
            <person name="Rokas A."/>
            <person name="Ruiz-Duenas F.J."/>
            <person name="Sabat G."/>
            <person name="Salamov A."/>
            <person name="Samejima M."/>
            <person name="Schmutz J."/>
            <person name="Slot J.C."/>
            <person name="St John F."/>
            <person name="Stenlid J."/>
            <person name="Sun H."/>
            <person name="Sun S."/>
            <person name="Syed K."/>
            <person name="Tsang A."/>
            <person name="Wiebenga A."/>
            <person name="Young D."/>
            <person name="Pisabarro A."/>
            <person name="Eastwood D.C."/>
            <person name="Martin F."/>
            <person name="Cullen D."/>
            <person name="Grigoriev I.V."/>
            <person name="Hibbett D.S."/>
        </authorList>
    </citation>
    <scope>NUCLEOTIDE SEQUENCE [LARGE SCALE GENOMIC DNA]</scope>
    <source>
        <strain evidence="7 8">ATCC 11539</strain>
    </source>
</reference>
<accession>S7RWF3</accession>
<dbReference type="OrthoDB" id="432970at2759"/>
<dbReference type="EMBL" id="KB469299">
    <property type="protein sequence ID" value="EPQ57649.1"/>
    <property type="molecule type" value="Genomic_DNA"/>
</dbReference>
<evidence type="ECO:0000256" key="3">
    <source>
        <dbReference type="ARBA" id="ARBA00022833"/>
    </source>
</evidence>
<evidence type="ECO:0000256" key="1">
    <source>
        <dbReference type="ARBA" id="ARBA00022723"/>
    </source>
</evidence>
<dbReference type="Gene3D" id="6.10.140.2220">
    <property type="match status" value="1"/>
</dbReference>
<dbReference type="GeneID" id="19305861"/>
<dbReference type="PROSITE" id="PS01360">
    <property type="entry name" value="ZF_MYND_1"/>
    <property type="match status" value="1"/>
</dbReference>
<dbReference type="InterPro" id="IPR002893">
    <property type="entry name" value="Znf_MYND"/>
</dbReference>
<dbReference type="PROSITE" id="PS50865">
    <property type="entry name" value="ZF_MYND_2"/>
    <property type="match status" value="1"/>
</dbReference>
<evidence type="ECO:0000256" key="4">
    <source>
        <dbReference type="PROSITE-ProRule" id="PRU00134"/>
    </source>
</evidence>
<evidence type="ECO:0000256" key="5">
    <source>
        <dbReference type="SAM" id="MobiDB-lite"/>
    </source>
</evidence>
<dbReference type="Proteomes" id="UP000030669">
    <property type="component" value="Unassembled WGS sequence"/>
</dbReference>
<dbReference type="Pfam" id="PF14737">
    <property type="entry name" value="DUF4470"/>
    <property type="match status" value="1"/>
</dbReference>
<name>S7RWF3_GLOTA</name>
<proteinExistence type="predicted"/>
<dbReference type="HOGENOM" id="CLU_007974_0_1_1"/>
<dbReference type="GO" id="GO:0000981">
    <property type="term" value="F:DNA-binding transcription factor activity, RNA polymerase II-specific"/>
    <property type="evidence" value="ECO:0007669"/>
    <property type="project" value="TreeGrafter"/>
</dbReference>
<feature type="domain" description="MYND-type" evidence="6">
    <location>
        <begin position="1168"/>
        <end position="1207"/>
    </location>
</feature>
<dbReference type="AlphaFoldDB" id="S7RWF3"/>
<evidence type="ECO:0000313" key="7">
    <source>
        <dbReference type="EMBL" id="EPQ57649.1"/>
    </source>
</evidence>
<dbReference type="PANTHER" id="PTHR10237:SF15">
    <property type="entry name" value="LD37257P"/>
    <property type="match status" value="1"/>
</dbReference>
<keyword evidence="8" id="KW-1185">Reference proteome</keyword>
<evidence type="ECO:0000313" key="8">
    <source>
        <dbReference type="Proteomes" id="UP000030669"/>
    </source>
</evidence>
<sequence length="1209" mass="133900">MSLPLYWVTKRFFYPIGNTAAVCLTRDLPPGQSADVLLLGCGDARNVLYTIYYDLPSLSGRRKLDFTCCDNQPAILARNILLYVLIQENEPIEKIWNIYYHFFIDEASSNLLTRYCRALLRFSNTVEDWRMCKYGSWLKFLDSNTLSEVRQYWERYANFQDIDPSKDVKLRKHIKKMGASNNGNSGYLSTNIGSARSAGPVWNKALASMSELFRRYWSSGTTFLHPDEVQAASFINPTFVYSLQGETFDPHYGTFPLQTFHTAAAFIPNSTRPETVDPMETLLQTAKAQFTAWCSCFREVVNVAGSPSVVIRFYTGDALAFGSGLSHVAQTGDAATPHYACPWQSRQVNLDQLILTEAPSLFDVVDTSNLTDDLGLLNLLLVGEPLMKKTSGRCPVLYTETLLRAGEDPLRSLPGRLCGDPQVMAVLLGLIPRPMLTGFQTNSHSHERQIHYATNNKDSTAGQYHERTSWVCPVGGDDSREASAALHLPSDTKDAACLFFDIYDKMLEFEHNGPAESLRMAARQPRQVIFNVVAKETIRYNRGTVAMLLRHARSRVTCTDEEWSVVMKIFLDKVRADSFRLVGKGFMQDLATQLYTYGVYTVWREAGIESAWRAIPPTITEGLSSSSASQVACLTLTVPRAALQPLLSPNNTPLEGTPVLLLRLARGIAHPTFSSIHAVPGRLDVSVDPPVIKQSRRGLDAATFVFLCWVPIYLLSPSPSTISLTVWDTPTILEQLMPRLGLSLDLYTAPLTDRARVRVLNTRPNITSEPQATPDTVHRQSPSSNPANRTSITINLADNRISTLTGRLDVCAEATRSKLSGGAEVLMEQKGPCTVEVSIGCYKHVIPYPFPIIGERIKGRITRNSCYVEAIVPPSGPLSPGGYLYNPFPVIGRSSLAAWGLHAVNLDKSPVVDVGEITQMEWLNSHVTLQMSDREKTLRADGTGHSDALMNVKDSIHCLIGAFAGFDRDGLSRRVFGLRDPGNVGIHTLIFMSNLRMDLQAFTVVADVAVIPLHDMNMPYLGVGLQALTDQMDSTSHRTLRTITTGGIEGVTWRKLLPSAVERCRTWAHKDSCEYGSEVSATGRTKVPISAGIDQPCICSCGEGANLESFRDLDAITSWRYLRAYATRAAISPLFSVSYVEPVGSQQSSIGNATGWRQFGYCNNDWKCKKCGGLGSPTLSTCKGCKGVKYCSRDCQKADWEDHKQFCER</sequence>
<dbReference type="RefSeq" id="XP_007863969.1">
    <property type="nucleotide sequence ID" value="XM_007865778.1"/>
</dbReference>
<protein>
    <recommendedName>
        <fullName evidence="6">MYND-type domain-containing protein</fullName>
    </recommendedName>
</protein>
<dbReference type="InterPro" id="IPR027974">
    <property type="entry name" value="DUF4470"/>
</dbReference>
<dbReference type="KEGG" id="gtr:GLOTRDRAFT_38812"/>
<dbReference type="GO" id="GO:0005634">
    <property type="term" value="C:nucleus"/>
    <property type="evidence" value="ECO:0007669"/>
    <property type="project" value="TreeGrafter"/>
</dbReference>
<feature type="region of interest" description="Disordered" evidence="5">
    <location>
        <begin position="763"/>
        <end position="790"/>
    </location>
</feature>
<organism evidence="7 8">
    <name type="scientific">Gloeophyllum trabeum (strain ATCC 11539 / FP-39264 / Madison 617)</name>
    <name type="common">Brown rot fungus</name>
    <dbReference type="NCBI Taxonomy" id="670483"/>
    <lineage>
        <taxon>Eukaryota</taxon>
        <taxon>Fungi</taxon>
        <taxon>Dikarya</taxon>
        <taxon>Basidiomycota</taxon>
        <taxon>Agaricomycotina</taxon>
        <taxon>Agaricomycetes</taxon>
        <taxon>Gloeophyllales</taxon>
        <taxon>Gloeophyllaceae</taxon>
        <taxon>Gloeophyllum</taxon>
    </lineage>
</organism>
<dbReference type="OMA" id="RTWKHLP"/>
<dbReference type="Pfam" id="PF01753">
    <property type="entry name" value="zf-MYND"/>
    <property type="match status" value="1"/>
</dbReference>
<keyword evidence="3" id="KW-0862">Zinc</keyword>
<dbReference type="GO" id="GO:0008270">
    <property type="term" value="F:zinc ion binding"/>
    <property type="evidence" value="ECO:0007669"/>
    <property type="project" value="UniProtKB-KW"/>
</dbReference>
<keyword evidence="2 4" id="KW-0863">Zinc-finger</keyword>
<dbReference type="SUPFAM" id="SSF144232">
    <property type="entry name" value="HIT/MYND zinc finger-like"/>
    <property type="match status" value="1"/>
</dbReference>